<dbReference type="AlphaFoldDB" id="A0A9D1S622"/>
<dbReference type="InterPro" id="IPR004646">
    <property type="entry name" value="Fe-S_hydro-lyase_TtdA-typ_cat"/>
</dbReference>
<evidence type="ECO:0000256" key="6">
    <source>
        <dbReference type="ARBA" id="ARBA00023239"/>
    </source>
</evidence>
<sequence length="280" mass="30179">MRIIQAEDLTAVVEQMCIQANCFIAADIEQALKRAEQTEQSPVGKGVLQNLLKNAELARENEMPICQDTGMAVFFIDIGAEVFVEGGTITDAVNRGVANGYQNGYLRKSIVRDPLRRENTKDNTPAVIHYSFTKGDKIRITFAPKGFGSENKSALKMLNPSDGLDGVIQFVTETVQKAGANPCPPMVIGVGIGGTMEKTAELAKKALTRPISQQNPDPYYADLEQKLLERINRTGIGPAGMGGTTTALGVNIEVFPTHIAGLPVAVNISCHATRHSVEII</sequence>
<dbReference type="Pfam" id="PF05681">
    <property type="entry name" value="Fumerase"/>
    <property type="match status" value="1"/>
</dbReference>
<dbReference type="InterPro" id="IPR051208">
    <property type="entry name" value="Class-I_Fumarase/Tartrate_DH"/>
</dbReference>
<gene>
    <name evidence="8" type="ORF">IAB04_02915</name>
</gene>
<evidence type="ECO:0000259" key="7">
    <source>
        <dbReference type="Pfam" id="PF05681"/>
    </source>
</evidence>
<dbReference type="GO" id="GO:0046872">
    <property type="term" value="F:metal ion binding"/>
    <property type="evidence" value="ECO:0007669"/>
    <property type="project" value="UniProtKB-KW"/>
</dbReference>
<evidence type="ECO:0000256" key="1">
    <source>
        <dbReference type="ARBA" id="ARBA00008876"/>
    </source>
</evidence>
<evidence type="ECO:0000313" key="9">
    <source>
        <dbReference type="Proteomes" id="UP000824111"/>
    </source>
</evidence>
<evidence type="ECO:0000313" key="8">
    <source>
        <dbReference type="EMBL" id="HIU48290.1"/>
    </source>
</evidence>
<comment type="caution">
    <text evidence="8">The sequence shown here is derived from an EMBL/GenBank/DDBJ whole genome shotgun (WGS) entry which is preliminary data.</text>
</comment>
<dbReference type="PANTHER" id="PTHR30389">
    <property type="entry name" value="FUMARATE HYDRATASE-RELATED"/>
    <property type="match status" value="1"/>
</dbReference>
<keyword evidence="6 8" id="KW-0456">Lyase</keyword>
<dbReference type="GO" id="GO:0004333">
    <property type="term" value="F:fumarate hydratase activity"/>
    <property type="evidence" value="ECO:0007669"/>
    <property type="project" value="UniProtKB-EC"/>
</dbReference>
<dbReference type="NCBIfam" id="NF004885">
    <property type="entry name" value="PRK06246.1"/>
    <property type="match status" value="1"/>
</dbReference>
<keyword evidence="4" id="KW-0408">Iron</keyword>
<dbReference type="EMBL" id="DVND01000074">
    <property type="protein sequence ID" value="HIU48290.1"/>
    <property type="molecule type" value="Genomic_DNA"/>
</dbReference>
<keyword evidence="2" id="KW-0004">4Fe-4S</keyword>
<comment type="similarity">
    <text evidence="1">Belongs to the class-I fumarase family.</text>
</comment>
<dbReference type="EC" id="4.2.1.2" evidence="8"/>
<protein>
    <submittedName>
        <fullName evidence="8">Fumarate hydratase</fullName>
        <ecNumber evidence="8">4.2.1.2</ecNumber>
    </submittedName>
</protein>
<dbReference type="GO" id="GO:0051539">
    <property type="term" value="F:4 iron, 4 sulfur cluster binding"/>
    <property type="evidence" value="ECO:0007669"/>
    <property type="project" value="UniProtKB-KW"/>
</dbReference>
<dbReference type="NCBIfam" id="TIGR00722">
    <property type="entry name" value="ttdA_fumA_fumB"/>
    <property type="match status" value="1"/>
</dbReference>
<reference evidence="8" key="1">
    <citation type="submission" date="2020-10" db="EMBL/GenBank/DDBJ databases">
        <authorList>
            <person name="Gilroy R."/>
        </authorList>
    </citation>
    <scope>NUCLEOTIDE SEQUENCE</scope>
    <source>
        <strain evidence="8">ChiSjej4B22-9803</strain>
    </source>
</reference>
<evidence type="ECO:0000256" key="5">
    <source>
        <dbReference type="ARBA" id="ARBA00023014"/>
    </source>
</evidence>
<accession>A0A9D1S622</accession>
<reference evidence="8" key="2">
    <citation type="journal article" date="2021" name="PeerJ">
        <title>Extensive microbial diversity within the chicken gut microbiome revealed by metagenomics and culture.</title>
        <authorList>
            <person name="Gilroy R."/>
            <person name="Ravi A."/>
            <person name="Getino M."/>
            <person name="Pursley I."/>
            <person name="Horton D.L."/>
            <person name="Alikhan N.F."/>
            <person name="Baker D."/>
            <person name="Gharbi K."/>
            <person name="Hall N."/>
            <person name="Watson M."/>
            <person name="Adriaenssens E.M."/>
            <person name="Foster-Nyarko E."/>
            <person name="Jarju S."/>
            <person name="Secka A."/>
            <person name="Antonio M."/>
            <person name="Oren A."/>
            <person name="Chaudhuri R.R."/>
            <person name="La Ragione R."/>
            <person name="Hildebrand F."/>
            <person name="Pallen M.J."/>
        </authorList>
    </citation>
    <scope>NUCLEOTIDE SEQUENCE</scope>
    <source>
        <strain evidence="8">ChiSjej4B22-9803</strain>
    </source>
</reference>
<evidence type="ECO:0000256" key="3">
    <source>
        <dbReference type="ARBA" id="ARBA00022723"/>
    </source>
</evidence>
<organism evidence="8 9">
    <name type="scientific">Candidatus Avimonoglobus intestinipullorum</name>
    <dbReference type="NCBI Taxonomy" id="2840699"/>
    <lineage>
        <taxon>Bacteria</taxon>
        <taxon>Bacillati</taxon>
        <taxon>Bacillota</taxon>
        <taxon>Clostridia</taxon>
        <taxon>Eubacteriales</taxon>
        <taxon>Candidatus Avimonoglobus</taxon>
    </lineage>
</organism>
<proteinExistence type="inferred from homology"/>
<evidence type="ECO:0000256" key="4">
    <source>
        <dbReference type="ARBA" id="ARBA00023004"/>
    </source>
</evidence>
<dbReference type="PANTHER" id="PTHR30389:SF17">
    <property type="entry name" value="L(+)-TARTRATE DEHYDRATASE SUBUNIT ALPHA-RELATED"/>
    <property type="match status" value="1"/>
</dbReference>
<dbReference type="Proteomes" id="UP000824111">
    <property type="component" value="Unassembled WGS sequence"/>
</dbReference>
<keyword evidence="3" id="KW-0479">Metal-binding</keyword>
<keyword evidence="5" id="KW-0411">Iron-sulfur</keyword>
<feature type="domain" description="Fe-S hydro-lyase tartrate dehydratase alpha-type catalytic" evidence="7">
    <location>
        <begin position="11"/>
        <end position="276"/>
    </location>
</feature>
<name>A0A9D1S622_9FIRM</name>
<evidence type="ECO:0000256" key="2">
    <source>
        <dbReference type="ARBA" id="ARBA00022485"/>
    </source>
</evidence>